<dbReference type="Pfam" id="PF04073">
    <property type="entry name" value="tRNA_edit"/>
    <property type="match status" value="1"/>
</dbReference>
<evidence type="ECO:0000256" key="3">
    <source>
        <dbReference type="ARBA" id="ARBA00022741"/>
    </source>
</evidence>
<dbReference type="InterPro" id="IPR006195">
    <property type="entry name" value="aa-tRNA-synth_II"/>
</dbReference>
<feature type="compositionally biased region" description="Polar residues" evidence="9">
    <location>
        <begin position="893"/>
        <end position="906"/>
    </location>
</feature>
<evidence type="ECO:0000256" key="2">
    <source>
        <dbReference type="ARBA" id="ARBA00022598"/>
    </source>
</evidence>
<dbReference type="InterPro" id="IPR002314">
    <property type="entry name" value="aa-tRNA-synt_IIb"/>
</dbReference>
<dbReference type="GO" id="GO:0004827">
    <property type="term" value="F:proline-tRNA ligase activity"/>
    <property type="evidence" value="ECO:0007669"/>
    <property type="project" value="UniProtKB-EC"/>
</dbReference>
<keyword evidence="2" id="KW-0436">Ligase</keyword>
<dbReference type="SUPFAM" id="SSF64586">
    <property type="entry name" value="C-terminal domain of ProRS"/>
    <property type="match status" value="1"/>
</dbReference>
<keyword evidence="5" id="KW-0648">Protein biosynthesis</keyword>
<dbReference type="Pfam" id="PF00587">
    <property type="entry name" value="tRNA-synt_2b"/>
    <property type="match status" value="1"/>
</dbReference>
<proteinExistence type="inferred from homology"/>
<comment type="caution">
    <text evidence="11">The sequence shown here is derived from an EMBL/GenBank/DDBJ whole genome shotgun (WGS) entry which is preliminary data.</text>
</comment>
<dbReference type="Gene3D" id="3.40.50.800">
    <property type="entry name" value="Anticodon-binding domain"/>
    <property type="match status" value="2"/>
</dbReference>
<evidence type="ECO:0000256" key="9">
    <source>
        <dbReference type="SAM" id="MobiDB-lite"/>
    </source>
</evidence>
<evidence type="ECO:0000256" key="1">
    <source>
        <dbReference type="ARBA" id="ARBA00012831"/>
    </source>
</evidence>
<dbReference type="SUPFAM" id="SSF55681">
    <property type="entry name" value="Class II aaRS and biotin synthetases"/>
    <property type="match status" value="2"/>
</dbReference>
<name>A0A7J6T2R4_PEROL</name>
<dbReference type="NCBIfam" id="TIGR00408">
    <property type="entry name" value="proS_fam_I"/>
    <property type="match status" value="1"/>
</dbReference>
<dbReference type="CDD" id="cd04335">
    <property type="entry name" value="PrdX_deacylase"/>
    <property type="match status" value="1"/>
</dbReference>
<accession>A0A7J6T2R4</accession>
<dbReference type="InterPro" id="IPR045864">
    <property type="entry name" value="aa-tRNA-synth_II/BPL/LPL"/>
</dbReference>
<dbReference type="FunFam" id="3.30.930.10:FF:000007">
    <property type="entry name" value="Bifunctional glutamate/proline--tRNA ligase"/>
    <property type="match status" value="1"/>
</dbReference>
<dbReference type="GO" id="GO:0002161">
    <property type="term" value="F:aminoacyl-tRNA deacylase activity"/>
    <property type="evidence" value="ECO:0007669"/>
    <property type="project" value="InterPro"/>
</dbReference>
<dbReference type="FunFam" id="3.90.960.10:FF:000005">
    <property type="entry name" value="Putative prolyl-tRNA synthetase"/>
    <property type="match status" value="1"/>
</dbReference>
<evidence type="ECO:0000256" key="5">
    <source>
        <dbReference type="ARBA" id="ARBA00022917"/>
    </source>
</evidence>
<dbReference type="CDD" id="cd00778">
    <property type="entry name" value="ProRS_core_arch_euk"/>
    <property type="match status" value="1"/>
</dbReference>
<evidence type="ECO:0000313" key="12">
    <source>
        <dbReference type="Proteomes" id="UP000574390"/>
    </source>
</evidence>
<dbReference type="EC" id="6.1.1.15" evidence="1"/>
<dbReference type="GO" id="GO:0005524">
    <property type="term" value="F:ATP binding"/>
    <property type="evidence" value="ECO:0007669"/>
    <property type="project" value="UniProtKB-KW"/>
</dbReference>
<evidence type="ECO:0000259" key="10">
    <source>
        <dbReference type="PROSITE" id="PS50862"/>
    </source>
</evidence>
<dbReference type="InterPro" id="IPR007214">
    <property type="entry name" value="YbaK/aa-tRNA-synth-assoc-dom"/>
</dbReference>
<dbReference type="InterPro" id="IPR016061">
    <property type="entry name" value="Pro-tRNA_ligase_II_C"/>
</dbReference>
<dbReference type="Pfam" id="PF09180">
    <property type="entry name" value="ProRS-C_1"/>
    <property type="match status" value="1"/>
</dbReference>
<dbReference type="HAMAP" id="MF_01571">
    <property type="entry name" value="Pro_tRNA_synth_type3"/>
    <property type="match status" value="1"/>
</dbReference>
<dbReference type="GO" id="GO:0005737">
    <property type="term" value="C:cytoplasm"/>
    <property type="evidence" value="ECO:0007669"/>
    <property type="project" value="InterPro"/>
</dbReference>
<dbReference type="Pfam" id="PF03129">
    <property type="entry name" value="HGTP_anticodon"/>
    <property type="match status" value="2"/>
</dbReference>
<dbReference type="PANTHER" id="PTHR43382">
    <property type="entry name" value="PROLYL-TRNA SYNTHETASE"/>
    <property type="match status" value="1"/>
</dbReference>
<dbReference type="Gene3D" id="3.90.960.10">
    <property type="entry name" value="YbaK/aminoacyl-tRNA synthetase-associated domain"/>
    <property type="match status" value="1"/>
</dbReference>
<dbReference type="EMBL" id="JABANM010010651">
    <property type="protein sequence ID" value="KAF4739012.1"/>
    <property type="molecule type" value="Genomic_DNA"/>
</dbReference>
<dbReference type="PROSITE" id="PS50862">
    <property type="entry name" value="AA_TRNA_LIGASE_II"/>
    <property type="match status" value="1"/>
</dbReference>
<dbReference type="SMART" id="SM00946">
    <property type="entry name" value="ProRS-C_1"/>
    <property type="match status" value="1"/>
</dbReference>
<comment type="catalytic activity">
    <reaction evidence="8">
        <text>tRNA(Pro) + L-proline + ATP = L-prolyl-tRNA(Pro) + AMP + diphosphate</text>
        <dbReference type="Rhea" id="RHEA:14305"/>
        <dbReference type="Rhea" id="RHEA-COMP:9700"/>
        <dbReference type="Rhea" id="RHEA-COMP:9702"/>
        <dbReference type="ChEBI" id="CHEBI:30616"/>
        <dbReference type="ChEBI" id="CHEBI:33019"/>
        <dbReference type="ChEBI" id="CHEBI:60039"/>
        <dbReference type="ChEBI" id="CHEBI:78442"/>
        <dbReference type="ChEBI" id="CHEBI:78532"/>
        <dbReference type="ChEBI" id="CHEBI:456215"/>
        <dbReference type="EC" id="6.1.1.15"/>
    </reaction>
</comment>
<sequence>MSSSSALESKLAELGIPLVFTKEHEAVFTVDEMKDHLEGVEGERAKNLFLKDKKKHHYLLTADVNSKTDLNSVGKLLSAKDLRFADGKKMTEMLGVPLGSVTPFALMNESSEGVKFVVDSKLVNSDVVLVHPNRNTATVGVSGANLVKFAESTGHEVVVVDLPENGSEAAAAPKAPVTKDAVKPKKEKKPKAPAVKKEKVDEKGVNKEGIDAKKMEDFSKWYTQVITRGGFIRYHDISGCYILRPPVMYIWEQIQDTFNAAIKKLGVRPCCFPMFVSKSALEREKEHVEGFSPEVAWVTKAGDSDLPEPIAIRPTSETIMYPSYADWIRSYRDLPLKLNQWTNVVRWEFKQPTPFIRTREFLWQEGHTAHATKEEAVELVYKILDLYKMLYEELLAVPVVQGVKSEMEKFAGGEATTTCEAFVACNGRAVQGATSHFLGTHFAKMFGIEFEDRDGEKKFAEQTSWGFTTRSIGVMIMEHGDDKGLVLPPRVAEVQVVIVPIPPKGAGSQWSTAELKTMIGDKCKSLYEDLNSNGVRVVLDDRDDKTPGYKFNHWELRGVPLRIEVGAKDLEKGVVTFVRRNTGKKSQEAKHTSVEVKETLESIQSELLEAARSKLHDGIVKVTNWDEAEESEEQIKKITAEQSKEQVVVTDEEGGAPALSGAMKSLCIPLESSGYQLPMPEGTKCFFTGKPAKRATSLTTEGSAGDKNVLRYGKEGTLRRWYREVVERGGLAKAHDLPGCFVMLPSSMYIWDTIRERVTIELGRVGVKPCYFPLFLPSRPAPSEVSSAECLPGLVTKAGGSTLNEPVALRISSEEVAEACLSEWIRSHRDLPLKLSHWGSSIRLCTDHPAQMKLFPTNVLLEMRFRQRPLGIRRCAHRSTMGDDEEGLRNKDAITTTVSRRLSRSGTYEAKPSTPSKPRALSPGRPDRRRVVPGPGKGRPAIAGLPGSIPGGVIYLFSNVEKFFNRKDMQLTSVSKRCPQSTVIGLRAQGAVLRPHRFHLNPGPPSTAEAFTGSLIGLYRNVFEDLLALSTEESTSEDGATRSLDALISDGSRVRVLTVVCRKAVDNVQFEDSDGVRKGAHLVTWSIDFGVIGAMVIVHGDDRGLVIPPNVAETQAVVIPMPPSRDVGPAQWEVKMRAIERRCEEVRDLLLSDGIRCIFDDDRKKRPGFKFTRWDLQGVPLSIQLGCDELESNTLTIGYRHSGQKFNQEAFSVDRIRCHLGRIATEMLSAARRHLRDAA</sequence>
<dbReference type="InterPro" id="IPR017449">
    <property type="entry name" value="Pro-tRNA_synth_II"/>
</dbReference>
<evidence type="ECO:0000256" key="8">
    <source>
        <dbReference type="ARBA" id="ARBA00047671"/>
    </source>
</evidence>
<dbReference type="GO" id="GO:0017101">
    <property type="term" value="C:aminoacyl-tRNA synthetase multienzyme complex"/>
    <property type="evidence" value="ECO:0007669"/>
    <property type="project" value="TreeGrafter"/>
</dbReference>
<feature type="region of interest" description="Disordered" evidence="9">
    <location>
        <begin position="169"/>
        <end position="200"/>
    </location>
</feature>
<feature type="domain" description="Aminoacyl-transfer RNA synthetases class-II family profile" evidence="10">
    <location>
        <begin position="250"/>
        <end position="488"/>
    </location>
</feature>
<dbReference type="AlphaFoldDB" id="A0A7J6T2R4"/>
<protein>
    <recommendedName>
        <fullName evidence="1">proline--tRNA ligase</fullName>
        <ecNumber evidence="1">6.1.1.15</ecNumber>
    </recommendedName>
    <alternativeName>
        <fullName evidence="7">Prolyl-tRNA synthetase</fullName>
    </alternativeName>
</protein>
<dbReference type="Gene3D" id="3.30.930.10">
    <property type="entry name" value="Bira Bifunctional Protein, Domain 2"/>
    <property type="match status" value="3"/>
</dbReference>
<keyword evidence="4" id="KW-0067">ATP-binding</keyword>
<evidence type="ECO:0000256" key="7">
    <source>
        <dbReference type="ARBA" id="ARBA00029731"/>
    </source>
</evidence>
<dbReference type="FunFam" id="3.40.50.800:FF:000005">
    <property type="entry name" value="bifunctional glutamate/proline--tRNA ligase"/>
    <property type="match status" value="1"/>
</dbReference>
<evidence type="ECO:0000313" key="11">
    <source>
        <dbReference type="EMBL" id="KAF4739012.1"/>
    </source>
</evidence>
<dbReference type="InterPro" id="IPR033721">
    <property type="entry name" value="ProRS_core_arch_euk"/>
</dbReference>
<keyword evidence="6" id="KW-0030">Aminoacyl-tRNA synthetase</keyword>
<keyword evidence="3" id="KW-0547">Nucleotide-binding</keyword>
<organism evidence="11 12">
    <name type="scientific">Perkinsus olseni</name>
    <name type="common">Perkinsus atlanticus</name>
    <dbReference type="NCBI Taxonomy" id="32597"/>
    <lineage>
        <taxon>Eukaryota</taxon>
        <taxon>Sar</taxon>
        <taxon>Alveolata</taxon>
        <taxon>Perkinsozoa</taxon>
        <taxon>Perkinsea</taxon>
        <taxon>Perkinsida</taxon>
        <taxon>Perkinsidae</taxon>
        <taxon>Perkinsus</taxon>
    </lineage>
</organism>
<dbReference type="SUPFAM" id="SSF52954">
    <property type="entry name" value="Class II aaRS ABD-related"/>
    <property type="match status" value="2"/>
</dbReference>
<feature type="region of interest" description="Disordered" evidence="9">
    <location>
        <begin position="880"/>
        <end position="944"/>
    </location>
</feature>
<dbReference type="GO" id="GO:0006433">
    <property type="term" value="P:prolyl-tRNA aminoacylation"/>
    <property type="evidence" value="ECO:0007669"/>
    <property type="project" value="InterPro"/>
</dbReference>
<dbReference type="InterPro" id="IPR036621">
    <property type="entry name" value="Anticodon-bd_dom_sf"/>
</dbReference>
<evidence type="ECO:0000256" key="4">
    <source>
        <dbReference type="ARBA" id="ARBA00022840"/>
    </source>
</evidence>
<dbReference type="InterPro" id="IPR036754">
    <property type="entry name" value="YbaK/aa-tRNA-synt-asso_dom_sf"/>
</dbReference>
<dbReference type="PRINTS" id="PR01046">
    <property type="entry name" value="TRNASYNTHPRO"/>
</dbReference>
<dbReference type="InterPro" id="IPR004154">
    <property type="entry name" value="Anticodon-bd"/>
</dbReference>
<dbReference type="Proteomes" id="UP000574390">
    <property type="component" value="Unassembled WGS sequence"/>
</dbReference>
<dbReference type="InterPro" id="IPR004499">
    <property type="entry name" value="Pro-tRNA-ligase_IIa_arc-type"/>
</dbReference>
<dbReference type="PANTHER" id="PTHR43382:SF2">
    <property type="entry name" value="BIFUNCTIONAL GLUTAMATE_PROLINE--TRNA LIGASE"/>
    <property type="match status" value="1"/>
</dbReference>
<dbReference type="Gene3D" id="3.30.110.30">
    <property type="entry name" value="C-terminal domain of ProRS"/>
    <property type="match status" value="1"/>
</dbReference>
<evidence type="ECO:0000256" key="6">
    <source>
        <dbReference type="ARBA" id="ARBA00023146"/>
    </source>
</evidence>
<dbReference type="SUPFAM" id="SSF55826">
    <property type="entry name" value="YbaK/ProRS associated domain"/>
    <property type="match status" value="1"/>
</dbReference>
<gene>
    <name evidence="11" type="ORF">FOZ62_000320</name>
</gene>
<reference evidence="11 12" key="1">
    <citation type="submission" date="2020-04" db="EMBL/GenBank/DDBJ databases">
        <title>Perkinsus olseni comparative genomics.</title>
        <authorList>
            <person name="Bogema D.R."/>
        </authorList>
    </citation>
    <scope>NUCLEOTIDE SEQUENCE [LARGE SCALE GENOMIC DNA]</scope>
    <source>
        <strain evidence="11">ATCC PRA-205</strain>
    </source>
</reference>
<dbReference type="InterPro" id="IPR002316">
    <property type="entry name" value="Pro-tRNA-ligase_IIa"/>
</dbReference>